<evidence type="ECO:0000313" key="5">
    <source>
        <dbReference type="Proteomes" id="UP000655751"/>
    </source>
</evidence>
<dbReference type="CDD" id="cd04301">
    <property type="entry name" value="NAT_SF"/>
    <property type="match status" value="1"/>
</dbReference>
<proteinExistence type="predicted"/>
<dbReference type="Pfam" id="PF00583">
    <property type="entry name" value="Acetyltransf_1"/>
    <property type="match status" value="1"/>
</dbReference>
<evidence type="ECO:0000256" key="2">
    <source>
        <dbReference type="ARBA" id="ARBA00023315"/>
    </source>
</evidence>
<keyword evidence="5" id="KW-1185">Reference proteome</keyword>
<dbReference type="EMBL" id="JADMLG010000006">
    <property type="protein sequence ID" value="MBH0777765.1"/>
    <property type="molecule type" value="Genomic_DNA"/>
</dbReference>
<dbReference type="InterPro" id="IPR016181">
    <property type="entry name" value="Acyl_CoA_acyltransferase"/>
</dbReference>
<evidence type="ECO:0000259" key="3">
    <source>
        <dbReference type="PROSITE" id="PS51186"/>
    </source>
</evidence>
<dbReference type="GO" id="GO:0016747">
    <property type="term" value="F:acyltransferase activity, transferring groups other than amino-acyl groups"/>
    <property type="evidence" value="ECO:0007669"/>
    <property type="project" value="InterPro"/>
</dbReference>
<dbReference type="PIRSF" id="PIRSF037663">
    <property type="entry name" value="Acetyltransf_GNAT_prd"/>
    <property type="match status" value="1"/>
</dbReference>
<evidence type="ECO:0000256" key="1">
    <source>
        <dbReference type="ARBA" id="ARBA00022679"/>
    </source>
</evidence>
<dbReference type="InterPro" id="IPR000182">
    <property type="entry name" value="GNAT_dom"/>
</dbReference>
<accession>A0A931IC84</accession>
<name>A0A931IC84_9NOCA</name>
<gene>
    <name evidence="4" type="ORF">IT779_15930</name>
</gene>
<dbReference type="InterPro" id="IPR050832">
    <property type="entry name" value="Bact_Acetyltransf"/>
</dbReference>
<dbReference type="InterPro" id="IPR017255">
    <property type="entry name" value="AcTrfase_GNAT_prd"/>
</dbReference>
<keyword evidence="2" id="KW-0012">Acyltransferase</keyword>
<dbReference type="Gene3D" id="3.40.630.30">
    <property type="match status" value="1"/>
</dbReference>
<dbReference type="SUPFAM" id="SSF55729">
    <property type="entry name" value="Acyl-CoA N-acyltransferases (Nat)"/>
    <property type="match status" value="1"/>
</dbReference>
<organism evidence="4 5">
    <name type="scientific">Nocardia bovistercoris</name>
    <dbReference type="NCBI Taxonomy" id="2785916"/>
    <lineage>
        <taxon>Bacteria</taxon>
        <taxon>Bacillati</taxon>
        <taxon>Actinomycetota</taxon>
        <taxon>Actinomycetes</taxon>
        <taxon>Mycobacteriales</taxon>
        <taxon>Nocardiaceae</taxon>
        <taxon>Nocardia</taxon>
    </lineage>
</organism>
<sequence>MPDTTNLTFRTPTEDDHARVLAVVGDWWGGLGGDAGARQRAALLPRLFFQHFTDTSIVVEERGELVGFLIGFLSQSRPDEAYIHFVGVSPDLHGRGLGRELYRRFFDTARRHGRKVVRAITSDTNTGSQAFHARMGFTVSSATYPDYDGAGMTRVTFERVLD</sequence>
<protein>
    <submittedName>
        <fullName evidence="4">GNAT family N-acetyltransferase</fullName>
    </submittedName>
</protein>
<reference evidence="4" key="1">
    <citation type="submission" date="2020-11" db="EMBL/GenBank/DDBJ databases">
        <title>Nocardia NEAU-351.nov., a novel actinomycete isolated from the cow dung.</title>
        <authorList>
            <person name="Zhang X."/>
        </authorList>
    </citation>
    <scope>NUCLEOTIDE SEQUENCE</scope>
    <source>
        <strain evidence="4">NEAU-351</strain>
    </source>
</reference>
<feature type="domain" description="N-acetyltransferase" evidence="3">
    <location>
        <begin position="7"/>
        <end position="162"/>
    </location>
</feature>
<comment type="caution">
    <text evidence="4">The sequence shown here is derived from an EMBL/GenBank/DDBJ whole genome shotgun (WGS) entry which is preliminary data.</text>
</comment>
<dbReference type="AlphaFoldDB" id="A0A931IC84"/>
<evidence type="ECO:0000313" key="4">
    <source>
        <dbReference type="EMBL" id="MBH0777765.1"/>
    </source>
</evidence>
<dbReference type="PANTHER" id="PTHR43877">
    <property type="entry name" value="AMINOALKYLPHOSPHONATE N-ACETYLTRANSFERASE-RELATED-RELATED"/>
    <property type="match status" value="1"/>
</dbReference>
<keyword evidence="1" id="KW-0808">Transferase</keyword>
<dbReference type="Proteomes" id="UP000655751">
    <property type="component" value="Unassembled WGS sequence"/>
</dbReference>
<dbReference type="PROSITE" id="PS51186">
    <property type="entry name" value="GNAT"/>
    <property type="match status" value="1"/>
</dbReference>